<dbReference type="Pfam" id="PF00561">
    <property type="entry name" value="Abhydrolase_1"/>
    <property type="match status" value="1"/>
</dbReference>
<gene>
    <name evidence="10" type="primary">TBLA0A03160</name>
    <name evidence="10" type="ORF">TBLA_0A03160</name>
</gene>
<dbReference type="OMA" id="QGKFQTC"/>
<proteinExistence type="inferred from homology"/>
<comment type="catalytic activity">
    <reaction evidence="5">
        <text>[phosphatase 2A protein]-C-terminal L-leucine methyl ester + H2O = [phosphatase 2A protein]-C-terminal L-leucine + methanol + H(+)</text>
        <dbReference type="Rhea" id="RHEA:48548"/>
        <dbReference type="Rhea" id="RHEA-COMP:12134"/>
        <dbReference type="Rhea" id="RHEA-COMP:12135"/>
        <dbReference type="ChEBI" id="CHEBI:15377"/>
        <dbReference type="ChEBI" id="CHEBI:15378"/>
        <dbReference type="ChEBI" id="CHEBI:17790"/>
        <dbReference type="ChEBI" id="CHEBI:90516"/>
        <dbReference type="ChEBI" id="CHEBI:90517"/>
        <dbReference type="EC" id="3.1.1.89"/>
    </reaction>
</comment>
<evidence type="ECO:0000256" key="3">
    <source>
        <dbReference type="ARBA" id="ARBA00022487"/>
    </source>
</evidence>
<dbReference type="EMBL" id="HE806316">
    <property type="protein sequence ID" value="CCH58116.1"/>
    <property type="molecule type" value="Genomic_DNA"/>
</dbReference>
<evidence type="ECO:0000313" key="10">
    <source>
        <dbReference type="EMBL" id="CCH58116.1"/>
    </source>
</evidence>
<dbReference type="STRING" id="1071380.I2GVG4"/>
<keyword evidence="4 6" id="KW-0378">Hydrolase</keyword>
<dbReference type="Proteomes" id="UP000002866">
    <property type="component" value="Chromosome 1"/>
</dbReference>
<dbReference type="InParanoid" id="I2GVG4"/>
<evidence type="ECO:0000256" key="7">
    <source>
        <dbReference type="PIRSR" id="PIRSR022950-1"/>
    </source>
</evidence>
<dbReference type="PANTHER" id="PTHR14189:SF0">
    <property type="entry name" value="PROTEIN PHOSPHATASE METHYLESTERASE 1"/>
    <property type="match status" value="1"/>
</dbReference>
<keyword evidence="11" id="KW-1185">Reference proteome</keyword>
<name>I2GVG4_HENB6</name>
<feature type="region of interest" description="Disordered" evidence="8">
    <location>
        <begin position="21"/>
        <end position="50"/>
    </location>
</feature>
<feature type="active site" evidence="7">
    <location>
        <position position="369"/>
    </location>
</feature>
<comment type="function">
    <text evidence="6">Demethylates proteins that have been reversibly carboxymethylated.</text>
</comment>
<evidence type="ECO:0000256" key="6">
    <source>
        <dbReference type="PIRNR" id="PIRNR022950"/>
    </source>
</evidence>
<feature type="compositionally biased region" description="Polar residues" evidence="8">
    <location>
        <begin position="35"/>
        <end position="50"/>
    </location>
</feature>
<dbReference type="Gene3D" id="3.40.50.1820">
    <property type="entry name" value="alpha/beta hydrolase"/>
    <property type="match status" value="1"/>
</dbReference>
<evidence type="ECO:0000256" key="4">
    <source>
        <dbReference type="ARBA" id="ARBA00022801"/>
    </source>
</evidence>
<dbReference type="OrthoDB" id="194865at2759"/>
<evidence type="ECO:0000313" key="11">
    <source>
        <dbReference type="Proteomes" id="UP000002866"/>
    </source>
</evidence>
<evidence type="ECO:0000256" key="1">
    <source>
        <dbReference type="ARBA" id="ARBA00008645"/>
    </source>
</evidence>
<dbReference type="InterPro" id="IPR029058">
    <property type="entry name" value="AB_hydrolase_fold"/>
</dbReference>
<protein>
    <recommendedName>
        <fullName evidence="2 6">Protein phosphatase methylesterase 1</fullName>
        <shortName evidence="6">PME-1</shortName>
        <ecNumber evidence="6">3.1.1.-</ecNumber>
    </recommendedName>
</protein>
<feature type="active site" evidence="7">
    <location>
        <position position="215"/>
    </location>
</feature>
<dbReference type="EC" id="3.1.1.-" evidence="6"/>
<comment type="similarity">
    <text evidence="1 6">Belongs to the AB hydrolase superfamily.</text>
</comment>
<dbReference type="GO" id="GO:0005763">
    <property type="term" value="C:mitochondrial small ribosomal subunit"/>
    <property type="evidence" value="ECO:0007669"/>
    <property type="project" value="EnsemblFungi"/>
</dbReference>
<dbReference type="eggNOG" id="KOG2564">
    <property type="taxonomic scope" value="Eukaryota"/>
</dbReference>
<dbReference type="PANTHER" id="PTHR14189">
    <property type="entry name" value="PROTEIN PHOSPHATASE METHYLESTERASE-1 RELATED"/>
    <property type="match status" value="1"/>
</dbReference>
<keyword evidence="3 6" id="KW-0719">Serine esterase</keyword>
<evidence type="ECO:0000256" key="5">
    <source>
        <dbReference type="ARBA" id="ARBA00049203"/>
    </source>
</evidence>
<dbReference type="AlphaFoldDB" id="I2GVG4"/>
<evidence type="ECO:0000259" key="9">
    <source>
        <dbReference type="Pfam" id="PF00561"/>
    </source>
</evidence>
<organism evidence="10 11">
    <name type="scientific">Henningerozyma blattae (strain ATCC 34711 / CBS 6284 / DSM 70876 / NBRC 10599 / NRRL Y-10934 / UCD 77-7)</name>
    <name type="common">Yeast</name>
    <name type="synonym">Tetrapisispora blattae</name>
    <dbReference type="NCBI Taxonomy" id="1071380"/>
    <lineage>
        <taxon>Eukaryota</taxon>
        <taxon>Fungi</taxon>
        <taxon>Dikarya</taxon>
        <taxon>Ascomycota</taxon>
        <taxon>Saccharomycotina</taxon>
        <taxon>Saccharomycetes</taxon>
        <taxon>Saccharomycetales</taxon>
        <taxon>Saccharomycetaceae</taxon>
        <taxon>Henningerozyma</taxon>
    </lineage>
</organism>
<reference evidence="10 11" key="1">
    <citation type="journal article" date="2011" name="Proc. Natl. Acad. Sci. U.S.A.">
        <title>Evolutionary erosion of yeast sex chromosomes by mating-type switching accidents.</title>
        <authorList>
            <person name="Gordon J.L."/>
            <person name="Armisen D."/>
            <person name="Proux-Wera E."/>
            <person name="Oheigeartaigh S.S."/>
            <person name="Byrne K.P."/>
            <person name="Wolfe K.H."/>
        </authorList>
    </citation>
    <scope>NUCLEOTIDE SEQUENCE [LARGE SCALE GENOMIC DNA]</scope>
    <source>
        <strain evidence="11">ATCC 34711 / CBS 6284 / DSM 70876 / NBRC 10599 / NRRL Y-10934 / UCD 77-7</strain>
    </source>
</reference>
<accession>I2GVG4</accession>
<dbReference type="HOGENOM" id="CLU_024818_3_1_1"/>
<dbReference type="GeneID" id="14492838"/>
<feature type="active site" evidence="7">
    <location>
        <position position="243"/>
    </location>
</feature>
<dbReference type="InterPro" id="IPR000073">
    <property type="entry name" value="AB_hydrolase_1"/>
</dbReference>
<dbReference type="PIRSF" id="PIRSF022950">
    <property type="entry name" value="PPase_methylesterase_euk"/>
    <property type="match status" value="1"/>
</dbReference>
<evidence type="ECO:0000256" key="2">
    <source>
        <dbReference type="ARBA" id="ARBA00020672"/>
    </source>
</evidence>
<sequence length="407" mass="46101">MGDDFRRKMLLSHLGRANEILGGPSSEYEEESENDTLGSLSNFQDRSTNSHRSAMSILKIENKKKLNLSGDNNEEDSRLPSWKDFFDNNEIVELKQRNYRFNTYFTIPSIDEDELLKMKSIPFFVFHHGAGSSGLTFASLAKNLYKRLNGNCGSFSFDARGHSMTKPIDDTIKTDYNRASFIGDFVALFSSFFDKHLLDKTKLLSKISIILIGHSFGGSVCTFSFKEFMPMIRKYIEGVAMFDIVEEAAILALKEVDKFLQKTPNVFTSNKDAINWHIQHGLCKSKPSAEISVPALFKKSSSGKIVRITNLKSFVPYWDTWFKDLSKSFVALPTSKLLILAGNDNLDKDLIVGQMRGKYQLVVFQDSGHFIQEDTTAKAALTLIDFWKRNDSKNVVIQTNWGTPPQP</sequence>
<dbReference type="GO" id="GO:0051723">
    <property type="term" value="F:protein methylesterase activity"/>
    <property type="evidence" value="ECO:0007669"/>
    <property type="project" value="UniProtKB-EC"/>
</dbReference>
<feature type="domain" description="AB hydrolase-1" evidence="9">
    <location>
        <begin position="123"/>
        <end position="374"/>
    </location>
</feature>
<evidence type="ECO:0000256" key="8">
    <source>
        <dbReference type="SAM" id="MobiDB-lite"/>
    </source>
</evidence>
<dbReference type="FunCoup" id="I2GVG4">
    <property type="interactions" value="890"/>
</dbReference>
<dbReference type="InterPro" id="IPR016812">
    <property type="entry name" value="PPase_methylesterase_euk"/>
</dbReference>
<dbReference type="KEGG" id="tbl:TBLA_0A03160"/>
<dbReference type="RefSeq" id="XP_004177635.1">
    <property type="nucleotide sequence ID" value="XM_004177587.1"/>
</dbReference>
<dbReference type="SUPFAM" id="SSF53474">
    <property type="entry name" value="alpha/beta-Hydrolases"/>
    <property type="match status" value="1"/>
</dbReference>